<keyword evidence="2" id="KW-1185">Reference proteome</keyword>
<sequence length="164" mass="19109">MKHLPVKIYLDYWMQKSKKWDLSWKNCISFAADNASVMQGLQKGVAHYLLKENSGMYILGCPCHLMNLAAQKACSKLPLSVDDLLVDIYYYLGKKQQQKTKSTAVPAFQWKGHQKILKHVGTHWLSLEIAINRLIEQWEPVRTFLMQNTRVQRKLCPRLIQHLV</sequence>
<gene>
    <name evidence="1" type="ORF">HOLleu_00782</name>
</gene>
<comment type="caution">
    <text evidence="1">The sequence shown here is derived from an EMBL/GenBank/DDBJ whole genome shotgun (WGS) entry which is preliminary data.</text>
</comment>
<protein>
    <submittedName>
        <fullName evidence="1">Uncharacterized protein</fullName>
    </submittedName>
</protein>
<name>A0A9Q1CN69_HOLLE</name>
<dbReference type="Proteomes" id="UP001152320">
    <property type="component" value="Chromosome 1"/>
</dbReference>
<reference evidence="1" key="1">
    <citation type="submission" date="2021-10" db="EMBL/GenBank/DDBJ databases">
        <title>Tropical sea cucumber genome reveals ecological adaptation and Cuvierian tubules defense mechanism.</title>
        <authorList>
            <person name="Chen T."/>
        </authorList>
    </citation>
    <scope>NUCLEOTIDE SEQUENCE</scope>
    <source>
        <strain evidence="1">Nanhai2018</strain>
        <tissue evidence="1">Muscle</tissue>
    </source>
</reference>
<evidence type="ECO:0000313" key="1">
    <source>
        <dbReference type="EMBL" id="KAJ8048457.1"/>
    </source>
</evidence>
<dbReference type="EMBL" id="JAIZAY010000001">
    <property type="protein sequence ID" value="KAJ8048457.1"/>
    <property type="molecule type" value="Genomic_DNA"/>
</dbReference>
<dbReference type="PANTHER" id="PTHR37162:SF10">
    <property type="entry name" value="DUF4371 DOMAIN-CONTAINING PROTEIN"/>
    <property type="match status" value="1"/>
</dbReference>
<dbReference type="AlphaFoldDB" id="A0A9Q1CN69"/>
<evidence type="ECO:0000313" key="2">
    <source>
        <dbReference type="Proteomes" id="UP001152320"/>
    </source>
</evidence>
<proteinExistence type="predicted"/>
<dbReference type="PANTHER" id="PTHR37162">
    <property type="entry name" value="HAT FAMILY DIMERISATION DOMAINCONTAINING PROTEIN-RELATED"/>
    <property type="match status" value="1"/>
</dbReference>
<dbReference type="OrthoDB" id="6116262at2759"/>
<organism evidence="1 2">
    <name type="scientific">Holothuria leucospilota</name>
    <name type="common">Black long sea cucumber</name>
    <name type="synonym">Mertensiothuria leucospilota</name>
    <dbReference type="NCBI Taxonomy" id="206669"/>
    <lineage>
        <taxon>Eukaryota</taxon>
        <taxon>Metazoa</taxon>
        <taxon>Echinodermata</taxon>
        <taxon>Eleutherozoa</taxon>
        <taxon>Echinozoa</taxon>
        <taxon>Holothuroidea</taxon>
        <taxon>Aspidochirotacea</taxon>
        <taxon>Aspidochirotida</taxon>
        <taxon>Holothuriidae</taxon>
        <taxon>Holothuria</taxon>
    </lineage>
</organism>
<accession>A0A9Q1CN69</accession>